<dbReference type="EMBL" id="NMPR01000131">
    <property type="protein sequence ID" value="KAA8629571.1"/>
    <property type="molecule type" value="Genomic_DNA"/>
</dbReference>
<proteinExistence type="predicted"/>
<reference evidence="1 2" key="1">
    <citation type="submission" date="2017-07" db="EMBL/GenBank/DDBJ databases">
        <title>Genome sequence of the Sordaria macrospora wild type strain R19027.</title>
        <authorList>
            <person name="Nowrousian M."/>
            <person name="Teichert I."/>
            <person name="Kueck U."/>
        </authorList>
    </citation>
    <scope>NUCLEOTIDE SEQUENCE [LARGE SCALE GENOMIC DNA]</scope>
    <source>
        <strain evidence="1 2">R19027</strain>
        <tissue evidence="1">Mycelium</tissue>
    </source>
</reference>
<dbReference type="AlphaFoldDB" id="A0A8S8ZLG6"/>
<evidence type="ECO:0000313" key="1">
    <source>
        <dbReference type="EMBL" id="KAA8629571.1"/>
    </source>
</evidence>
<gene>
    <name evidence="1" type="ORF">SMACR_08685</name>
</gene>
<comment type="caution">
    <text evidence="1">The sequence shown here is derived from an EMBL/GenBank/DDBJ whole genome shotgun (WGS) entry which is preliminary data.</text>
</comment>
<name>A0A8S8ZLG6_SORMA</name>
<dbReference type="VEuPathDB" id="FungiDB:SMAC_08685"/>
<dbReference type="Proteomes" id="UP000433876">
    <property type="component" value="Unassembled WGS sequence"/>
</dbReference>
<protein>
    <submittedName>
        <fullName evidence="1">Uncharacterized protein</fullName>
    </submittedName>
</protein>
<sequence>MEVQPSAALAHIPPLPAEHPVPGVAEFTQMLSMQLRDIHILSSITLLRLRTAATDKTLSLLASSPPQEESQPQESNRSHCNHLWPLGSGDPSSVALASTFEPLGEVVVLNVDAVDADGSVVGAEEIAVSNDEMSDTIDAAVVDTKEVVVKLGEAVEVTSSLVEDSIIVVVEVDVEDEVSALDIAGGKDS</sequence>
<evidence type="ECO:0000313" key="2">
    <source>
        <dbReference type="Proteomes" id="UP000433876"/>
    </source>
</evidence>
<organism evidence="1 2">
    <name type="scientific">Sordaria macrospora</name>
    <dbReference type="NCBI Taxonomy" id="5147"/>
    <lineage>
        <taxon>Eukaryota</taxon>
        <taxon>Fungi</taxon>
        <taxon>Dikarya</taxon>
        <taxon>Ascomycota</taxon>
        <taxon>Pezizomycotina</taxon>
        <taxon>Sordariomycetes</taxon>
        <taxon>Sordariomycetidae</taxon>
        <taxon>Sordariales</taxon>
        <taxon>Sordariaceae</taxon>
        <taxon>Sordaria</taxon>
    </lineage>
</organism>
<accession>A0A8S8ZLG6</accession>